<proteinExistence type="predicted"/>
<protein>
    <recommendedName>
        <fullName evidence="4">DUF1772 domain-containing protein</fullName>
    </recommendedName>
</protein>
<dbReference type="Proteomes" id="UP001162734">
    <property type="component" value="Chromosome"/>
</dbReference>
<keyword evidence="1" id="KW-0472">Membrane</keyword>
<feature type="transmembrane region" description="Helical" evidence="1">
    <location>
        <begin position="138"/>
        <end position="155"/>
    </location>
</feature>
<organism evidence="2 3">
    <name type="scientific">Anaeromyxobacter paludicola</name>
    <dbReference type="NCBI Taxonomy" id="2918171"/>
    <lineage>
        <taxon>Bacteria</taxon>
        <taxon>Pseudomonadati</taxon>
        <taxon>Myxococcota</taxon>
        <taxon>Myxococcia</taxon>
        <taxon>Myxococcales</taxon>
        <taxon>Cystobacterineae</taxon>
        <taxon>Anaeromyxobacteraceae</taxon>
        <taxon>Anaeromyxobacter</taxon>
    </lineage>
</organism>
<reference evidence="3" key="1">
    <citation type="journal article" date="2022" name="Int. J. Syst. Evol. Microbiol.">
        <title>Anaeromyxobacter oryzae sp. nov., Anaeromyxobacter diazotrophicus sp. nov. and Anaeromyxobacter paludicola sp. nov., isolated from paddy soils.</title>
        <authorList>
            <person name="Itoh H."/>
            <person name="Xu Z."/>
            <person name="Mise K."/>
            <person name="Masuda Y."/>
            <person name="Ushijima N."/>
            <person name="Hayakawa C."/>
            <person name="Shiratori Y."/>
            <person name="Senoo K."/>
        </authorList>
    </citation>
    <scope>NUCLEOTIDE SEQUENCE [LARGE SCALE GENOMIC DNA]</scope>
    <source>
        <strain evidence="3">Red630</strain>
    </source>
</reference>
<dbReference type="EMBL" id="AP025592">
    <property type="protein sequence ID" value="BDG08397.1"/>
    <property type="molecule type" value="Genomic_DNA"/>
</dbReference>
<feature type="transmembrane region" description="Helical" evidence="1">
    <location>
        <begin position="51"/>
        <end position="71"/>
    </location>
</feature>
<feature type="transmembrane region" description="Helical" evidence="1">
    <location>
        <begin position="6"/>
        <end position="30"/>
    </location>
</feature>
<keyword evidence="1" id="KW-0812">Transmembrane</keyword>
<feature type="transmembrane region" description="Helical" evidence="1">
    <location>
        <begin position="83"/>
        <end position="102"/>
    </location>
</feature>
<keyword evidence="1" id="KW-1133">Transmembrane helix</keyword>
<sequence>MSAGGWAVWGFVATALFTGLMAGSQGLGLTRMNVPFMLGTLFTPERSRAKVIGAAVHLANGWALALFYAAALRLWGGATWWRGALLGLGHAAFVLTVVMPLLPGVHPRMASEQHGPEAGRLLEPPGFLALHYGWQTPLWVVLGHLAYGLVLGHFLPGP</sequence>
<evidence type="ECO:0000313" key="2">
    <source>
        <dbReference type="EMBL" id="BDG08397.1"/>
    </source>
</evidence>
<gene>
    <name evidence="2" type="ORF">AMPC_15100</name>
</gene>
<evidence type="ECO:0000256" key="1">
    <source>
        <dbReference type="SAM" id="Phobius"/>
    </source>
</evidence>
<evidence type="ECO:0008006" key="4">
    <source>
        <dbReference type="Google" id="ProtNLM"/>
    </source>
</evidence>
<evidence type="ECO:0000313" key="3">
    <source>
        <dbReference type="Proteomes" id="UP001162734"/>
    </source>
</evidence>
<dbReference type="RefSeq" id="WP_248345577.1">
    <property type="nucleotide sequence ID" value="NZ_AP025592.1"/>
</dbReference>
<accession>A0ABN6N5F9</accession>
<keyword evidence="3" id="KW-1185">Reference proteome</keyword>
<name>A0ABN6N5F9_9BACT</name>